<dbReference type="Gene3D" id="3.30.465.10">
    <property type="match status" value="2"/>
</dbReference>
<dbReference type="InterPro" id="IPR005107">
    <property type="entry name" value="CO_DH_flav_C"/>
</dbReference>
<gene>
    <name evidence="5" type="ORF">I5731_09270</name>
</gene>
<dbReference type="InterPro" id="IPR051312">
    <property type="entry name" value="Diverse_Substr_Oxidored"/>
</dbReference>
<dbReference type="SMART" id="SM01092">
    <property type="entry name" value="CO_deh_flav_C"/>
    <property type="match status" value="1"/>
</dbReference>
<dbReference type="Pfam" id="PF03450">
    <property type="entry name" value="CO_deh_flav_C"/>
    <property type="match status" value="1"/>
</dbReference>
<dbReference type="SUPFAM" id="SSF56176">
    <property type="entry name" value="FAD-binding/transporter-associated domain-like"/>
    <property type="match status" value="1"/>
</dbReference>
<dbReference type="PANTHER" id="PTHR42659:SF2">
    <property type="entry name" value="XANTHINE DEHYDROGENASE SUBUNIT C-RELATED"/>
    <property type="match status" value="1"/>
</dbReference>
<dbReference type="InterPro" id="IPR016169">
    <property type="entry name" value="FAD-bd_PCMH_sub2"/>
</dbReference>
<dbReference type="GO" id="GO:0071949">
    <property type="term" value="F:FAD binding"/>
    <property type="evidence" value="ECO:0007669"/>
    <property type="project" value="InterPro"/>
</dbReference>
<keyword evidence="2" id="KW-0274">FAD</keyword>
<evidence type="ECO:0000259" key="4">
    <source>
        <dbReference type="PROSITE" id="PS51387"/>
    </source>
</evidence>
<proteinExistence type="predicted"/>
<dbReference type="Gene3D" id="3.30.43.10">
    <property type="entry name" value="Uridine Diphospho-n-acetylenolpyruvylglucosamine Reductase, domain 2"/>
    <property type="match status" value="1"/>
</dbReference>
<comment type="caution">
    <text evidence="5">The sequence shown here is derived from an EMBL/GenBank/DDBJ whole genome shotgun (WGS) entry which is preliminary data.</text>
</comment>
<dbReference type="AlphaFoldDB" id="A0A931I222"/>
<protein>
    <submittedName>
        <fullName evidence="5">Xanthine dehydrogenase family protein subunit M</fullName>
    </submittedName>
</protein>
<keyword evidence="1" id="KW-0285">Flavoprotein</keyword>
<dbReference type="PROSITE" id="PS51387">
    <property type="entry name" value="FAD_PCMH"/>
    <property type="match status" value="1"/>
</dbReference>
<dbReference type="InterPro" id="IPR016167">
    <property type="entry name" value="FAD-bd_PCMH_sub1"/>
</dbReference>
<dbReference type="RefSeq" id="WP_197311060.1">
    <property type="nucleotide sequence ID" value="NZ_JADZLT010000049.1"/>
</dbReference>
<dbReference type="SUPFAM" id="SSF55447">
    <property type="entry name" value="CO dehydrogenase flavoprotein C-terminal domain-like"/>
    <property type="match status" value="1"/>
</dbReference>
<evidence type="ECO:0000256" key="1">
    <source>
        <dbReference type="ARBA" id="ARBA00022630"/>
    </source>
</evidence>
<dbReference type="InterPro" id="IPR002346">
    <property type="entry name" value="Mopterin_DH_FAD-bd"/>
</dbReference>
<dbReference type="InterPro" id="IPR036683">
    <property type="entry name" value="CO_DH_flav_C_dom_sf"/>
</dbReference>
<dbReference type="GO" id="GO:0016491">
    <property type="term" value="F:oxidoreductase activity"/>
    <property type="evidence" value="ECO:0007669"/>
    <property type="project" value="UniProtKB-KW"/>
</dbReference>
<dbReference type="EMBL" id="JADZLT010000049">
    <property type="protein sequence ID" value="MBH0238009.1"/>
    <property type="molecule type" value="Genomic_DNA"/>
</dbReference>
<keyword evidence="6" id="KW-1185">Reference proteome</keyword>
<feature type="domain" description="FAD-binding PCMH-type" evidence="4">
    <location>
        <begin position="1"/>
        <end position="226"/>
    </location>
</feature>
<dbReference type="InterPro" id="IPR016166">
    <property type="entry name" value="FAD-bd_PCMH"/>
</dbReference>
<evidence type="ECO:0000256" key="3">
    <source>
        <dbReference type="ARBA" id="ARBA00023002"/>
    </source>
</evidence>
<organism evidence="5 6">
    <name type="scientific">Methylobrevis albus</name>
    <dbReference type="NCBI Taxonomy" id="2793297"/>
    <lineage>
        <taxon>Bacteria</taxon>
        <taxon>Pseudomonadati</taxon>
        <taxon>Pseudomonadota</taxon>
        <taxon>Alphaproteobacteria</taxon>
        <taxon>Hyphomicrobiales</taxon>
        <taxon>Pleomorphomonadaceae</taxon>
        <taxon>Methylobrevis</taxon>
    </lineage>
</organism>
<accession>A0A931I222</accession>
<dbReference type="PANTHER" id="PTHR42659">
    <property type="entry name" value="XANTHINE DEHYDROGENASE SUBUNIT C-RELATED"/>
    <property type="match status" value="1"/>
</dbReference>
<evidence type="ECO:0000256" key="2">
    <source>
        <dbReference type="ARBA" id="ARBA00022827"/>
    </source>
</evidence>
<name>A0A931I222_9HYPH</name>
<dbReference type="Proteomes" id="UP000631694">
    <property type="component" value="Unassembled WGS sequence"/>
</dbReference>
<keyword evidence="3" id="KW-0560">Oxidoreductase</keyword>
<dbReference type="Gene3D" id="3.30.390.50">
    <property type="entry name" value="CO dehydrogenase flavoprotein, C-terminal domain"/>
    <property type="match status" value="1"/>
</dbReference>
<evidence type="ECO:0000313" key="6">
    <source>
        <dbReference type="Proteomes" id="UP000631694"/>
    </source>
</evidence>
<reference evidence="5" key="1">
    <citation type="submission" date="2020-12" db="EMBL/GenBank/DDBJ databases">
        <title>Methylobrevis albus sp. nov., isolated from fresh water lack sediment.</title>
        <authorList>
            <person name="Zou Q."/>
        </authorList>
    </citation>
    <scope>NUCLEOTIDE SEQUENCE</scope>
    <source>
        <strain evidence="5">L22</strain>
    </source>
</reference>
<dbReference type="Pfam" id="PF00941">
    <property type="entry name" value="FAD_binding_5"/>
    <property type="match status" value="1"/>
</dbReference>
<sequence>MHPFDYIRPATPQDAVAAFANAEAGARYIAGGTTLYDLMKLDIERPPLLIDVTAIAGLGEVDIGDERLRVGALVPMSTIAADPDIGRDYPVLAESLAKAASQQLRNMATVGGNLLQRTRCMYFRNGADGAFPCNKRQPGSGCAAIDGLDRGQAVLGTSASCTAVSPGDWPVALTALDASVEIVGPAGARRMLVADLYRLPGDTPHLEFSLTPGELITGIEIPRPAAGSGSTYHKIRDRESYAFALASAAVVVQRDGDLVSRARIALGGVATRPWRATEAEDLLVGQPLTIETALAAGRAAFSTATPGHHNGFKLELGARTVADALLIAAERSRT</sequence>
<dbReference type="InterPro" id="IPR036318">
    <property type="entry name" value="FAD-bd_PCMH-like_sf"/>
</dbReference>
<evidence type="ECO:0000313" key="5">
    <source>
        <dbReference type="EMBL" id="MBH0238009.1"/>
    </source>
</evidence>